<dbReference type="GO" id="GO:0000287">
    <property type="term" value="F:magnesium ion binding"/>
    <property type="evidence" value="ECO:0007669"/>
    <property type="project" value="UniProtKB-UniRule"/>
</dbReference>
<keyword evidence="8 11" id="KW-0067">ATP-binding</keyword>
<comment type="catalytic activity">
    <reaction evidence="1 11">
        <text>5-(2-hydroxyethyl)-4-methylthiazole + ATP = 4-methyl-5-(2-phosphooxyethyl)-thiazole + ADP + H(+)</text>
        <dbReference type="Rhea" id="RHEA:24212"/>
        <dbReference type="ChEBI" id="CHEBI:15378"/>
        <dbReference type="ChEBI" id="CHEBI:17957"/>
        <dbReference type="ChEBI" id="CHEBI:30616"/>
        <dbReference type="ChEBI" id="CHEBI:58296"/>
        <dbReference type="ChEBI" id="CHEBI:456216"/>
        <dbReference type="EC" id="2.7.1.50"/>
    </reaction>
</comment>
<evidence type="ECO:0000313" key="13">
    <source>
        <dbReference type="EMBL" id="MFC7128256.1"/>
    </source>
</evidence>
<evidence type="ECO:0000256" key="12">
    <source>
        <dbReference type="SAM" id="MobiDB-lite"/>
    </source>
</evidence>
<protein>
    <recommendedName>
        <fullName evidence="11">Hydroxyethylthiazole kinase</fullName>
        <ecNumber evidence="11">2.7.1.50</ecNumber>
    </recommendedName>
    <alternativeName>
        <fullName evidence="11">4-methyl-5-beta-hydroxyethylthiazole kinase</fullName>
        <shortName evidence="11">TH kinase</shortName>
        <shortName evidence="11">Thz kinase</shortName>
    </alternativeName>
</protein>
<keyword evidence="5 11" id="KW-0479">Metal-binding</keyword>
<comment type="caution">
    <text evidence="13">The sequence shown here is derived from an EMBL/GenBank/DDBJ whole genome shotgun (WGS) entry which is preliminary data.</text>
</comment>
<dbReference type="NCBIfam" id="NF006830">
    <property type="entry name" value="PRK09355.1"/>
    <property type="match status" value="1"/>
</dbReference>
<evidence type="ECO:0000256" key="5">
    <source>
        <dbReference type="ARBA" id="ARBA00022723"/>
    </source>
</evidence>
<dbReference type="Pfam" id="PF02110">
    <property type="entry name" value="HK"/>
    <property type="match status" value="1"/>
</dbReference>
<feature type="binding site" evidence="11">
    <location>
        <position position="224"/>
    </location>
    <ligand>
        <name>substrate</name>
    </ligand>
</feature>
<evidence type="ECO:0000256" key="9">
    <source>
        <dbReference type="ARBA" id="ARBA00022842"/>
    </source>
</evidence>
<keyword evidence="9 11" id="KW-0460">Magnesium</keyword>
<keyword evidence="6 11" id="KW-0547">Nucleotide-binding</keyword>
<keyword evidence="7 11" id="KW-0418">Kinase</keyword>
<dbReference type="Gene3D" id="3.40.1190.20">
    <property type="match status" value="1"/>
</dbReference>
<dbReference type="RefSeq" id="WP_390242617.1">
    <property type="nucleotide sequence ID" value="NZ_JBHTAB010000001.1"/>
</dbReference>
<evidence type="ECO:0000256" key="11">
    <source>
        <dbReference type="HAMAP-Rule" id="MF_00228"/>
    </source>
</evidence>
<comment type="cofactor">
    <cofactor evidence="2 11">
        <name>Mg(2+)</name>
        <dbReference type="ChEBI" id="CHEBI:18420"/>
    </cofactor>
</comment>
<name>A0ABD5XF73_9EURY</name>
<evidence type="ECO:0000256" key="4">
    <source>
        <dbReference type="ARBA" id="ARBA00022679"/>
    </source>
</evidence>
<dbReference type="GO" id="GO:0004417">
    <property type="term" value="F:hydroxyethylthiazole kinase activity"/>
    <property type="evidence" value="ECO:0007669"/>
    <property type="project" value="UniProtKB-UniRule"/>
</dbReference>
<organism evidence="13 14">
    <name type="scientific">Haloferax chudinovii</name>
    <dbReference type="NCBI Taxonomy" id="1109010"/>
    <lineage>
        <taxon>Archaea</taxon>
        <taxon>Methanobacteriati</taxon>
        <taxon>Methanobacteriota</taxon>
        <taxon>Stenosarchaea group</taxon>
        <taxon>Halobacteria</taxon>
        <taxon>Halobacteriales</taxon>
        <taxon>Haloferacaceae</taxon>
        <taxon>Haloferax</taxon>
    </lineage>
</organism>
<sequence>MSGRDDADGAGGANGSGDPEGSDDATGAGGVSAVALDEALAAVAGEQPLINSVTNDVTVNDVANVTLYWGGLPVMSDDEREVGDMVGIADGCLLNMGTVSESGEATMLTAGRAANEAGVPLVVDPVGVGATPTRDRVADRLVTDLDVDVLNGNYGEISALAGDDAEVRGVESVGEYAEIAAAAVECARKTGAVVVASGETDIVATEEAAFEVDAGHSMMGAVVGTGCMLGATLAVFAAAIDDPLAAALTGTAAYGVAGELAAEGAFGDYRGPASYKTAFLDAVAGLAEASTPDIADRIDRIEVR</sequence>
<feature type="binding site" evidence="11">
    <location>
        <position position="151"/>
    </location>
    <ligand>
        <name>ATP</name>
        <dbReference type="ChEBI" id="CHEBI:30616"/>
    </ligand>
</feature>
<keyword evidence="14" id="KW-1185">Reference proteome</keyword>
<keyword evidence="4 11" id="KW-0808">Transferase</keyword>
<dbReference type="GO" id="GO:0005524">
    <property type="term" value="F:ATP binding"/>
    <property type="evidence" value="ECO:0007669"/>
    <property type="project" value="UniProtKB-UniRule"/>
</dbReference>
<dbReference type="HAMAP" id="MF_00228">
    <property type="entry name" value="Thz_kinase"/>
    <property type="match status" value="1"/>
</dbReference>
<dbReference type="AlphaFoldDB" id="A0ABD5XF73"/>
<dbReference type="EC" id="2.7.1.50" evidence="11"/>
<evidence type="ECO:0000256" key="1">
    <source>
        <dbReference type="ARBA" id="ARBA00001771"/>
    </source>
</evidence>
<evidence type="ECO:0000256" key="6">
    <source>
        <dbReference type="ARBA" id="ARBA00022741"/>
    </source>
</evidence>
<comment type="function">
    <text evidence="11">Catalyzes the phosphorylation of the hydroxyl group of 4-methyl-5-beta-hydroxyethylthiazole (THZ).</text>
</comment>
<feature type="binding site" evidence="11">
    <location>
        <position position="197"/>
    </location>
    <ligand>
        <name>ATP</name>
        <dbReference type="ChEBI" id="CHEBI:30616"/>
    </ligand>
</feature>
<accession>A0ABD5XF73</accession>
<dbReference type="SUPFAM" id="SSF53613">
    <property type="entry name" value="Ribokinase-like"/>
    <property type="match status" value="1"/>
</dbReference>
<dbReference type="PRINTS" id="PR01099">
    <property type="entry name" value="HYETHTZKNASE"/>
</dbReference>
<dbReference type="EMBL" id="JBHTAB010000001">
    <property type="protein sequence ID" value="MFC7128256.1"/>
    <property type="molecule type" value="Genomic_DNA"/>
</dbReference>
<dbReference type="GO" id="GO:0009229">
    <property type="term" value="P:thiamine diphosphate biosynthetic process"/>
    <property type="evidence" value="ECO:0007669"/>
    <property type="project" value="UniProtKB-UniRule"/>
</dbReference>
<comment type="pathway">
    <text evidence="3 11">Cofactor biosynthesis; thiamine diphosphate biosynthesis; 4-methyl-5-(2-phosphoethyl)-thiazole from 5-(2-hydroxyethyl)-4-methylthiazole: step 1/1.</text>
</comment>
<dbReference type="GO" id="GO:0009228">
    <property type="term" value="P:thiamine biosynthetic process"/>
    <property type="evidence" value="ECO:0007669"/>
    <property type="project" value="UniProtKB-KW"/>
</dbReference>
<feature type="binding site" evidence="11">
    <location>
        <position position="75"/>
    </location>
    <ligand>
        <name>substrate</name>
    </ligand>
</feature>
<reference evidence="13 14" key="1">
    <citation type="journal article" date="2019" name="Int. J. Syst. Evol. Microbiol.">
        <title>The Global Catalogue of Microorganisms (GCM) 10K type strain sequencing project: providing services to taxonomists for standard genome sequencing and annotation.</title>
        <authorList>
            <consortium name="The Broad Institute Genomics Platform"/>
            <consortium name="The Broad Institute Genome Sequencing Center for Infectious Disease"/>
            <person name="Wu L."/>
            <person name="Ma J."/>
        </authorList>
    </citation>
    <scope>NUCLEOTIDE SEQUENCE [LARGE SCALE GENOMIC DNA]</scope>
    <source>
        <strain evidence="13 14">DSM 26526</strain>
    </source>
</reference>
<feature type="region of interest" description="Disordered" evidence="12">
    <location>
        <begin position="1"/>
        <end position="29"/>
    </location>
</feature>
<dbReference type="InterPro" id="IPR000417">
    <property type="entry name" value="Hyethyz_kinase"/>
</dbReference>
<evidence type="ECO:0000256" key="3">
    <source>
        <dbReference type="ARBA" id="ARBA00004868"/>
    </source>
</evidence>
<dbReference type="CDD" id="cd01170">
    <property type="entry name" value="THZ_kinase"/>
    <property type="match status" value="1"/>
</dbReference>
<evidence type="ECO:0000256" key="8">
    <source>
        <dbReference type="ARBA" id="ARBA00022840"/>
    </source>
</evidence>
<dbReference type="PIRSF" id="PIRSF000513">
    <property type="entry name" value="Thz_kinase"/>
    <property type="match status" value="1"/>
</dbReference>
<gene>
    <name evidence="11 13" type="primary">thiM</name>
    <name evidence="13" type="ORF">ACFQI8_02450</name>
</gene>
<dbReference type="Proteomes" id="UP001596460">
    <property type="component" value="Unassembled WGS sequence"/>
</dbReference>
<dbReference type="InterPro" id="IPR029056">
    <property type="entry name" value="Ribokinase-like"/>
</dbReference>
<proteinExistence type="inferred from homology"/>
<evidence type="ECO:0000256" key="2">
    <source>
        <dbReference type="ARBA" id="ARBA00001946"/>
    </source>
</evidence>
<keyword evidence="10 11" id="KW-0784">Thiamine biosynthesis</keyword>
<evidence type="ECO:0000256" key="10">
    <source>
        <dbReference type="ARBA" id="ARBA00022977"/>
    </source>
</evidence>
<evidence type="ECO:0000256" key="7">
    <source>
        <dbReference type="ARBA" id="ARBA00022777"/>
    </source>
</evidence>
<evidence type="ECO:0000313" key="14">
    <source>
        <dbReference type="Proteomes" id="UP001596460"/>
    </source>
</evidence>
<comment type="similarity">
    <text evidence="11">Belongs to the Thz kinase family.</text>
</comment>